<dbReference type="AlphaFoldDB" id="A0AAE0C520"/>
<comment type="caution">
    <text evidence="5">The sequence shown here is derived from an EMBL/GenBank/DDBJ whole genome shotgun (WGS) entry which is preliminary data.</text>
</comment>
<dbReference type="SUPFAM" id="SSF48452">
    <property type="entry name" value="TPR-like"/>
    <property type="match status" value="1"/>
</dbReference>
<evidence type="ECO:0000256" key="4">
    <source>
        <dbReference type="SAM" id="MobiDB-lite"/>
    </source>
</evidence>
<dbReference type="SMART" id="SM00028">
    <property type="entry name" value="TPR"/>
    <property type="match status" value="3"/>
</dbReference>
<evidence type="ECO:0000256" key="3">
    <source>
        <dbReference type="PROSITE-ProRule" id="PRU00339"/>
    </source>
</evidence>
<dbReference type="PANTHER" id="PTHR22904">
    <property type="entry name" value="TPR REPEAT CONTAINING PROTEIN"/>
    <property type="match status" value="1"/>
</dbReference>
<dbReference type="InterPro" id="IPR011990">
    <property type="entry name" value="TPR-like_helical_dom_sf"/>
</dbReference>
<dbReference type="Proteomes" id="UP001190700">
    <property type="component" value="Unassembled WGS sequence"/>
</dbReference>
<keyword evidence="2 3" id="KW-0802">TPR repeat</keyword>
<sequence length="431" mass="46841">MSAFSFGTKSKSPATAKKQIQQPDDGNALSNPNAEILKSRGNAAFSCREYTEAVKHYTEALDIADASEGSLHLQATIYGNRAAAFLALRQNAEALTDAELSVQYAPDWPKGHFRQGAAKAASGDLPGACEAYLSSLDKEEAGADVRQTRNRVTELLGRLFAGMGVRRQLQPGEQPRIEDLEPVIHPAGYAIFTEATTRHDHALQSVAGLQLAVIATCPEYKRDIISGGVLHKFIEMITGVEPPGYERNNAVEEFTMRRIKCPYSQSFVKLVGTLGISNLLQFAPKDVVQQVQDTPGAVQALREAWAVPHGNEPAKRTRAAAVTKALELLASYADPSRLASLHATFSDVYLDMCHLPDPLPEPLAQGEHVHDRDAKEVDSERMHKYMEQVTTAGSLFAALASLGREAEVLLRLSSGSAATTLVFDYPTQVCR</sequence>
<dbReference type="InterPro" id="IPR019734">
    <property type="entry name" value="TPR_rpt"/>
</dbReference>
<dbReference type="PANTHER" id="PTHR22904:SF523">
    <property type="entry name" value="STRESS-INDUCED-PHOSPHOPROTEIN 1"/>
    <property type="match status" value="1"/>
</dbReference>
<evidence type="ECO:0000256" key="2">
    <source>
        <dbReference type="ARBA" id="ARBA00022803"/>
    </source>
</evidence>
<feature type="region of interest" description="Disordered" evidence="4">
    <location>
        <begin position="1"/>
        <end position="32"/>
    </location>
</feature>
<reference evidence="5 6" key="1">
    <citation type="journal article" date="2015" name="Genome Biol. Evol.">
        <title>Comparative Genomics of a Bacterivorous Green Alga Reveals Evolutionary Causalities and Consequences of Phago-Mixotrophic Mode of Nutrition.</title>
        <authorList>
            <person name="Burns J.A."/>
            <person name="Paasch A."/>
            <person name="Narechania A."/>
            <person name="Kim E."/>
        </authorList>
    </citation>
    <scope>NUCLEOTIDE SEQUENCE [LARGE SCALE GENOMIC DNA]</scope>
    <source>
        <strain evidence="5 6">PLY_AMNH</strain>
    </source>
</reference>
<protein>
    <submittedName>
        <fullName evidence="5">Uncharacterized protein</fullName>
    </submittedName>
</protein>
<feature type="repeat" description="TPR" evidence="3">
    <location>
        <begin position="34"/>
        <end position="67"/>
    </location>
</feature>
<evidence type="ECO:0000256" key="1">
    <source>
        <dbReference type="ARBA" id="ARBA00022737"/>
    </source>
</evidence>
<gene>
    <name evidence="5" type="ORF">CYMTET_42639</name>
</gene>
<name>A0AAE0C520_9CHLO</name>
<keyword evidence="1" id="KW-0677">Repeat</keyword>
<dbReference type="GO" id="GO:0051879">
    <property type="term" value="F:Hsp90 protein binding"/>
    <property type="evidence" value="ECO:0007669"/>
    <property type="project" value="TreeGrafter"/>
</dbReference>
<accession>A0AAE0C520</accession>
<keyword evidence="6" id="KW-1185">Reference proteome</keyword>
<evidence type="ECO:0000313" key="6">
    <source>
        <dbReference type="Proteomes" id="UP001190700"/>
    </source>
</evidence>
<dbReference type="PROSITE" id="PS50005">
    <property type="entry name" value="TPR"/>
    <property type="match status" value="1"/>
</dbReference>
<evidence type="ECO:0000313" key="5">
    <source>
        <dbReference type="EMBL" id="KAK3247879.1"/>
    </source>
</evidence>
<dbReference type="Gene3D" id="1.25.40.10">
    <property type="entry name" value="Tetratricopeptide repeat domain"/>
    <property type="match status" value="1"/>
</dbReference>
<proteinExistence type="predicted"/>
<organism evidence="5 6">
    <name type="scientific">Cymbomonas tetramitiformis</name>
    <dbReference type="NCBI Taxonomy" id="36881"/>
    <lineage>
        <taxon>Eukaryota</taxon>
        <taxon>Viridiplantae</taxon>
        <taxon>Chlorophyta</taxon>
        <taxon>Pyramimonadophyceae</taxon>
        <taxon>Pyramimonadales</taxon>
        <taxon>Pyramimonadaceae</taxon>
        <taxon>Cymbomonas</taxon>
    </lineage>
</organism>
<dbReference type="EMBL" id="LGRX02028587">
    <property type="protein sequence ID" value="KAK3247879.1"/>
    <property type="molecule type" value="Genomic_DNA"/>
</dbReference>